<comment type="caution">
    <text evidence="2">The sequence shown here is derived from an EMBL/GenBank/DDBJ whole genome shotgun (WGS) entry which is preliminary data.</text>
</comment>
<dbReference type="InterPro" id="IPR003018">
    <property type="entry name" value="GAF"/>
</dbReference>
<dbReference type="EMBL" id="JAJVKT010000009">
    <property type="protein sequence ID" value="MCE7508806.1"/>
    <property type="molecule type" value="Genomic_DNA"/>
</dbReference>
<accession>A0A9Q3W540</accession>
<organism evidence="2 3">
    <name type="scientific">Alloalcanivorax xenomutans</name>
    <dbReference type="NCBI Taxonomy" id="1094342"/>
    <lineage>
        <taxon>Bacteria</taxon>
        <taxon>Pseudomonadati</taxon>
        <taxon>Pseudomonadota</taxon>
        <taxon>Gammaproteobacteria</taxon>
        <taxon>Oceanospirillales</taxon>
        <taxon>Alcanivoracaceae</taxon>
        <taxon>Alloalcanivorax</taxon>
    </lineage>
</organism>
<evidence type="ECO:0000259" key="1">
    <source>
        <dbReference type="SMART" id="SM00065"/>
    </source>
</evidence>
<dbReference type="Proteomes" id="UP001107961">
    <property type="component" value="Unassembled WGS sequence"/>
</dbReference>
<dbReference type="GeneID" id="94685123"/>
<dbReference type="RefSeq" id="WP_233917811.1">
    <property type="nucleotide sequence ID" value="NZ_CP012331.1"/>
</dbReference>
<evidence type="ECO:0000313" key="3">
    <source>
        <dbReference type="Proteomes" id="UP001107961"/>
    </source>
</evidence>
<dbReference type="Gene3D" id="3.30.450.40">
    <property type="match status" value="1"/>
</dbReference>
<proteinExistence type="predicted"/>
<dbReference type="InterPro" id="IPR029016">
    <property type="entry name" value="GAF-like_dom_sf"/>
</dbReference>
<gene>
    <name evidence="2" type="ORF">LZG35_09180</name>
</gene>
<evidence type="ECO:0000313" key="2">
    <source>
        <dbReference type="EMBL" id="MCE7508806.1"/>
    </source>
</evidence>
<dbReference type="SMART" id="SM00065">
    <property type="entry name" value="GAF"/>
    <property type="match status" value="1"/>
</dbReference>
<sequence length="149" mass="16227">MGYQSTMQERVEAVRLALAVDVCSLYLALPETGELELVASSGLDPEAMGARMTFSQGLTGKVARTGQPVVARQVADHPDYHHVANSGEERFKSYLGIPLRNDDQLIGVLVIQTVIAKSFFHNDIRELHRAGRDVREALLARQGIAGITG</sequence>
<keyword evidence="3" id="KW-1185">Reference proteome</keyword>
<dbReference type="SUPFAM" id="SSF55781">
    <property type="entry name" value="GAF domain-like"/>
    <property type="match status" value="1"/>
</dbReference>
<feature type="domain" description="GAF" evidence="1">
    <location>
        <begin position="2"/>
        <end position="144"/>
    </location>
</feature>
<protein>
    <submittedName>
        <fullName evidence="2">GAF domain-containing protein</fullName>
    </submittedName>
</protein>
<dbReference type="AlphaFoldDB" id="A0A9Q3W540"/>
<reference evidence="2" key="1">
    <citation type="submission" date="2022-01" db="EMBL/GenBank/DDBJ databases">
        <authorList>
            <person name="Karlyshev A.V."/>
            <person name="Jaspars M."/>
        </authorList>
    </citation>
    <scope>NUCLEOTIDE SEQUENCE</scope>
    <source>
        <strain evidence="2">AGSA3-2</strain>
    </source>
</reference>
<name>A0A9Q3W540_9GAMM</name>
<dbReference type="Pfam" id="PF01590">
    <property type="entry name" value="GAF"/>
    <property type="match status" value="1"/>
</dbReference>